<dbReference type="AlphaFoldDB" id="A0A0D3I3V8"/>
<sequence length="431" mass="46329">MDESEDDSDCSVRSDRPTQFRLNGKSWDFENPVTLVLAAARQLGMAIGRDVNLLWIADEALLDEFDEGEADERLGDAVPAAPLSEEVASHYTSLYEARSRTTFVRQAAGAHPPLPTPAGRRGGRASRAERARRRLALREARLSNISERSREDSSGTEAYSESASSPEGGRSDEPWMPSGRAAPAREGTAAGLARALPRIDSASLQLDLLDSEAAKAEPAGGEGASEAEGLAGGRRGRRRAWARRRLPRRLGMLPSRSVLPSRSTLTTRGGSRGLWLAWGEAGEASSIAWRFGRATSTTTWDGSEALSLHESGQSTQLIDGQVEGSEIRPLGWRGGRTASVSTEPNTRSDALSGFEMPPSAPASDVAGPEPEEAEAEPCFRITDAGVEWSPIEPGAPPDYAAPTHLLLRQHDQRLARWPEVKLARLAAGLEV</sequence>
<dbReference type="EnsemblProtists" id="EOD05943">
    <property type="protein sequence ID" value="EOD05943"/>
    <property type="gene ID" value="EMIHUDRAFT_465962"/>
</dbReference>
<evidence type="ECO:0000313" key="3">
    <source>
        <dbReference type="Proteomes" id="UP000013827"/>
    </source>
</evidence>
<organism evidence="2 3">
    <name type="scientific">Emiliania huxleyi (strain CCMP1516)</name>
    <dbReference type="NCBI Taxonomy" id="280463"/>
    <lineage>
        <taxon>Eukaryota</taxon>
        <taxon>Haptista</taxon>
        <taxon>Haptophyta</taxon>
        <taxon>Prymnesiophyceae</taxon>
        <taxon>Isochrysidales</taxon>
        <taxon>Noelaerhabdaceae</taxon>
        <taxon>Emiliania</taxon>
    </lineage>
</organism>
<feature type="compositionally biased region" description="Polar residues" evidence="1">
    <location>
        <begin position="338"/>
        <end position="349"/>
    </location>
</feature>
<keyword evidence="3" id="KW-1185">Reference proteome</keyword>
<feature type="compositionally biased region" description="Basic and acidic residues" evidence="1">
    <location>
        <begin position="136"/>
        <end position="153"/>
    </location>
</feature>
<accession>A0A0D3I3V8</accession>
<feature type="region of interest" description="Disordered" evidence="1">
    <location>
        <begin position="327"/>
        <end position="374"/>
    </location>
</feature>
<feature type="region of interest" description="Disordered" evidence="1">
    <location>
        <begin position="107"/>
        <end position="189"/>
    </location>
</feature>
<dbReference type="Proteomes" id="UP000013827">
    <property type="component" value="Unassembled WGS sequence"/>
</dbReference>
<name>A0A0D3I3V8_EMIH1</name>
<proteinExistence type="predicted"/>
<reference evidence="3" key="1">
    <citation type="journal article" date="2013" name="Nature">
        <title>Pan genome of the phytoplankton Emiliania underpins its global distribution.</title>
        <authorList>
            <person name="Read B.A."/>
            <person name="Kegel J."/>
            <person name="Klute M.J."/>
            <person name="Kuo A."/>
            <person name="Lefebvre S.C."/>
            <person name="Maumus F."/>
            <person name="Mayer C."/>
            <person name="Miller J."/>
            <person name="Monier A."/>
            <person name="Salamov A."/>
            <person name="Young J."/>
            <person name="Aguilar M."/>
            <person name="Claverie J.M."/>
            <person name="Frickenhaus S."/>
            <person name="Gonzalez K."/>
            <person name="Herman E.K."/>
            <person name="Lin Y.C."/>
            <person name="Napier J."/>
            <person name="Ogata H."/>
            <person name="Sarno A.F."/>
            <person name="Shmutz J."/>
            <person name="Schroeder D."/>
            <person name="de Vargas C."/>
            <person name="Verret F."/>
            <person name="von Dassow P."/>
            <person name="Valentin K."/>
            <person name="Van de Peer Y."/>
            <person name="Wheeler G."/>
            <person name="Dacks J.B."/>
            <person name="Delwiche C.F."/>
            <person name="Dyhrman S.T."/>
            <person name="Glockner G."/>
            <person name="John U."/>
            <person name="Richards T."/>
            <person name="Worden A.Z."/>
            <person name="Zhang X."/>
            <person name="Grigoriev I.V."/>
            <person name="Allen A.E."/>
            <person name="Bidle K."/>
            <person name="Borodovsky M."/>
            <person name="Bowler C."/>
            <person name="Brownlee C."/>
            <person name="Cock J.M."/>
            <person name="Elias M."/>
            <person name="Gladyshev V.N."/>
            <person name="Groth M."/>
            <person name="Guda C."/>
            <person name="Hadaegh A."/>
            <person name="Iglesias-Rodriguez M.D."/>
            <person name="Jenkins J."/>
            <person name="Jones B.M."/>
            <person name="Lawson T."/>
            <person name="Leese F."/>
            <person name="Lindquist E."/>
            <person name="Lobanov A."/>
            <person name="Lomsadze A."/>
            <person name="Malik S.B."/>
            <person name="Marsh M.E."/>
            <person name="Mackinder L."/>
            <person name="Mock T."/>
            <person name="Mueller-Roeber B."/>
            <person name="Pagarete A."/>
            <person name="Parker M."/>
            <person name="Probert I."/>
            <person name="Quesneville H."/>
            <person name="Raines C."/>
            <person name="Rensing S.A."/>
            <person name="Riano-Pachon D.M."/>
            <person name="Richier S."/>
            <person name="Rokitta S."/>
            <person name="Shiraiwa Y."/>
            <person name="Soanes D.M."/>
            <person name="van der Giezen M."/>
            <person name="Wahlund T.M."/>
            <person name="Williams B."/>
            <person name="Wilson W."/>
            <person name="Wolfe G."/>
            <person name="Wurch L.L."/>
        </authorList>
    </citation>
    <scope>NUCLEOTIDE SEQUENCE</scope>
</reference>
<dbReference type="RefSeq" id="XP_005758372.1">
    <property type="nucleotide sequence ID" value="XM_005758315.1"/>
</dbReference>
<dbReference type="HOGENOM" id="CLU_636860_0_0_1"/>
<reference evidence="2" key="2">
    <citation type="submission" date="2024-10" db="UniProtKB">
        <authorList>
            <consortium name="EnsemblProtists"/>
        </authorList>
    </citation>
    <scope>IDENTIFICATION</scope>
</reference>
<feature type="compositionally biased region" description="Polar residues" evidence="1">
    <location>
        <begin position="155"/>
        <end position="165"/>
    </location>
</feature>
<feature type="region of interest" description="Disordered" evidence="1">
    <location>
        <begin position="214"/>
        <end position="238"/>
    </location>
</feature>
<dbReference type="KEGG" id="ehx:EMIHUDRAFT_465962"/>
<dbReference type="PaxDb" id="2903-EOD05943"/>
<dbReference type="GeneID" id="17252092"/>
<protein>
    <submittedName>
        <fullName evidence="2">Uncharacterized protein</fullName>
    </submittedName>
</protein>
<evidence type="ECO:0000256" key="1">
    <source>
        <dbReference type="SAM" id="MobiDB-lite"/>
    </source>
</evidence>
<feature type="compositionally biased region" description="Low complexity" evidence="1">
    <location>
        <begin position="216"/>
        <end position="229"/>
    </location>
</feature>
<evidence type="ECO:0000313" key="2">
    <source>
        <dbReference type="EnsemblProtists" id="EOD05943"/>
    </source>
</evidence>